<accession>A0AAV5WWU5</accession>
<dbReference type="Gene3D" id="2.60.40.10">
    <property type="entry name" value="Immunoglobulins"/>
    <property type="match status" value="1"/>
</dbReference>
<feature type="non-terminal residue" evidence="1">
    <location>
        <position position="1"/>
    </location>
</feature>
<dbReference type="EMBL" id="BTSY01000007">
    <property type="protein sequence ID" value="GMT35945.1"/>
    <property type="molecule type" value="Genomic_DNA"/>
</dbReference>
<organism evidence="1 2">
    <name type="scientific">Pristionchus fissidentatus</name>
    <dbReference type="NCBI Taxonomy" id="1538716"/>
    <lineage>
        <taxon>Eukaryota</taxon>
        <taxon>Metazoa</taxon>
        <taxon>Ecdysozoa</taxon>
        <taxon>Nematoda</taxon>
        <taxon>Chromadorea</taxon>
        <taxon>Rhabditida</taxon>
        <taxon>Rhabditina</taxon>
        <taxon>Diplogasteromorpha</taxon>
        <taxon>Diplogasteroidea</taxon>
        <taxon>Neodiplogasteridae</taxon>
        <taxon>Pristionchus</taxon>
    </lineage>
</organism>
<dbReference type="AlphaFoldDB" id="A0AAV5WWU5"/>
<dbReference type="InterPro" id="IPR013783">
    <property type="entry name" value="Ig-like_fold"/>
</dbReference>
<reference evidence="1" key="1">
    <citation type="submission" date="2023-10" db="EMBL/GenBank/DDBJ databases">
        <title>Genome assembly of Pristionchus species.</title>
        <authorList>
            <person name="Yoshida K."/>
            <person name="Sommer R.J."/>
        </authorList>
    </citation>
    <scope>NUCLEOTIDE SEQUENCE</scope>
    <source>
        <strain evidence="1">RS5133</strain>
    </source>
</reference>
<proteinExistence type="predicted"/>
<evidence type="ECO:0000313" key="1">
    <source>
        <dbReference type="EMBL" id="GMT35945.1"/>
    </source>
</evidence>
<feature type="non-terminal residue" evidence="1">
    <location>
        <position position="401"/>
    </location>
</feature>
<gene>
    <name evidence="1" type="ORF">PFISCL1PPCAC_27242</name>
</gene>
<comment type="caution">
    <text evidence="1">The sequence shown here is derived from an EMBL/GenBank/DDBJ whole genome shotgun (WGS) entry which is preliminary data.</text>
</comment>
<dbReference type="InterPro" id="IPR036179">
    <property type="entry name" value="Ig-like_dom_sf"/>
</dbReference>
<name>A0AAV5WWU5_9BILA</name>
<protein>
    <recommendedName>
        <fullName evidence="3">Ig-like domain-containing protein</fullName>
    </recommendedName>
</protein>
<evidence type="ECO:0008006" key="3">
    <source>
        <dbReference type="Google" id="ProtNLM"/>
    </source>
</evidence>
<keyword evidence="2" id="KW-1185">Reference proteome</keyword>
<dbReference type="SUPFAM" id="SSF48726">
    <property type="entry name" value="Immunoglobulin"/>
    <property type="match status" value="1"/>
</dbReference>
<sequence length="401" mass="47089">HPSYSSIASTSFRFLPNGNRNSEVTQPQVTSNVIVHKDDDGQTCISIDFESLKEPTISWYFQESKQKIESGDRHWLVTQHDFVGLYYVSSSLLTLLTNDAYNEGTYTVLAETEDGITDVTFRLQLRLDFTIHLVEESVHPSHCFTANGEKIERNGRAYSVPYSHIVDGDLWLKRVPDGDDIRMEILSSRGLMTSARLYKSILANLENYFRLSFPESYKEMVEMDRIMHPKWKQTRDIYMPVDLFESWPLLIFNLFHSAHSTGHVELWDKLDRRVMRDRRNDHYMTSHSDDSKDTTKRSVKWIQTHEEEEKRRIKFNRLPVEPKKVSSVAVKMSKKKERLDKIATVNRVKLWEDQHRTIPDHVGRELAPNFCPVEHLERYEGPMNAFVKRERDRLETFMDGQ</sequence>
<evidence type="ECO:0000313" key="2">
    <source>
        <dbReference type="Proteomes" id="UP001432322"/>
    </source>
</evidence>
<dbReference type="Proteomes" id="UP001432322">
    <property type="component" value="Unassembled WGS sequence"/>
</dbReference>